<reference evidence="2" key="2">
    <citation type="journal article" date="2015" name="Data Brief">
        <title>Shoot transcriptome of the giant reed, Arundo donax.</title>
        <authorList>
            <person name="Barrero R.A."/>
            <person name="Guerrero F.D."/>
            <person name="Moolhuijzen P."/>
            <person name="Goolsby J.A."/>
            <person name="Tidwell J."/>
            <person name="Bellgard S.E."/>
            <person name="Bellgard M.I."/>
        </authorList>
    </citation>
    <scope>NUCLEOTIDE SEQUENCE</scope>
    <source>
        <tissue evidence="2">Shoot tissue taken approximately 20 cm above the soil surface</tissue>
    </source>
</reference>
<dbReference type="AlphaFoldDB" id="A0A0A9CUB3"/>
<proteinExistence type="predicted"/>
<accession>A0A0A9CUB3</accession>
<keyword evidence="1" id="KW-0812">Transmembrane</keyword>
<evidence type="ECO:0000313" key="2">
    <source>
        <dbReference type="EMBL" id="JAD75072.1"/>
    </source>
</evidence>
<dbReference type="EMBL" id="GBRH01222823">
    <property type="protein sequence ID" value="JAD75072.1"/>
    <property type="molecule type" value="Transcribed_RNA"/>
</dbReference>
<sequence>MRRTWVATGSHFTRCSRGTRLRVATVLLVGAMGIVVGAIVPASWRTAVLVVGPLEAGSRRRLLARRSGWASGNVLLVVAWRAALIRRCSDRKGGLGMSRVEMDVQRRRGGLT</sequence>
<evidence type="ECO:0000256" key="1">
    <source>
        <dbReference type="SAM" id="Phobius"/>
    </source>
</evidence>
<organism evidence="2">
    <name type="scientific">Arundo donax</name>
    <name type="common">Giant reed</name>
    <name type="synonym">Donax arundinaceus</name>
    <dbReference type="NCBI Taxonomy" id="35708"/>
    <lineage>
        <taxon>Eukaryota</taxon>
        <taxon>Viridiplantae</taxon>
        <taxon>Streptophyta</taxon>
        <taxon>Embryophyta</taxon>
        <taxon>Tracheophyta</taxon>
        <taxon>Spermatophyta</taxon>
        <taxon>Magnoliopsida</taxon>
        <taxon>Liliopsida</taxon>
        <taxon>Poales</taxon>
        <taxon>Poaceae</taxon>
        <taxon>PACMAD clade</taxon>
        <taxon>Arundinoideae</taxon>
        <taxon>Arundineae</taxon>
        <taxon>Arundo</taxon>
    </lineage>
</organism>
<protein>
    <submittedName>
        <fullName evidence="2">Uncharacterized protein</fullName>
    </submittedName>
</protein>
<feature type="transmembrane region" description="Helical" evidence="1">
    <location>
        <begin position="21"/>
        <end position="44"/>
    </location>
</feature>
<keyword evidence="1" id="KW-1133">Transmembrane helix</keyword>
<feature type="transmembrane region" description="Helical" evidence="1">
    <location>
        <begin position="64"/>
        <end position="84"/>
    </location>
</feature>
<reference evidence="2" key="1">
    <citation type="submission" date="2014-09" db="EMBL/GenBank/DDBJ databases">
        <authorList>
            <person name="Magalhaes I.L.F."/>
            <person name="Oliveira U."/>
            <person name="Santos F.R."/>
            <person name="Vidigal T.H.D.A."/>
            <person name="Brescovit A.D."/>
            <person name="Santos A.J."/>
        </authorList>
    </citation>
    <scope>NUCLEOTIDE SEQUENCE</scope>
    <source>
        <tissue evidence="2">Shoot tissue taken approximately 20 cm above the soil surface</tissue>
    </source>
</reference>
<keyword evidence="1" id="KW-0472">Membrane</keyword>
<name>A0A0A9CUB3_ARUDO</name>